<evidence type="ECO:0000259" key="7">
    <source>
        <dbReference type="PROSITE" id="PS50262"/>
    </source>
</evidence>
<dbReference type="OrthoDB" id="6021354at2759"/>
<dbReference type="GO" id="GO:0016020">
    <property type="term" value="C:membrane"/>
    <property type="evidence" value="ECO:0007669"/>
    <property type="project" value="UniProtKB-SubCell"/>
</dbReference>
<dbReference type="EMBL" id="LSMT01000549">
    <property type="protein sequence ID" value="PFX16409.1"/>
    <property type="molecule type" value="Genomic_DNA"/>
</dbReference>
<dbReference type="PROSITE" id="PS00237">
    <property type="entry name" value="G_PROTEIN_RECEP_F1_1"/>
    <property type="match status" value="1"/>
</dbReference>
<dbReference type="InterPro" id="IPR017452">
    <property type="entry name" value="GPCR_Rhodpsn_7TM"/>
</dbReference>
<protein>
    <submittedName>
        <fullName evidence="8">Pyroglutamylated RFamide peptide receptor</fullName>
    </submittedName>
</protein>
<feature type="transmembrane region" description="Helical" evidence="6">
    <location>
        <begin position="219"/>
        <end position="239"/>
    </location>
</feature>
<dbReference type="GO" id="GO:0004930">
    <property type="term" value="F:G protein-coupled receptor activity"/>
    <property type="evidence" value="ECO:0007669"/>
    <property type="project" value="UniProtKB-KW"/>
</dbReference>
<proteinExistence type="inferred from homology"/>
<dbReference type="PANTHER" id="PTHR45698">
    <property type="entry name" value="TRACE AMINE-ASSOCIATED RECEPTOR 19N-RELATED"/>
    <property type="match status" value="1"/>
</dbReference>
<keyword evidence="5" id="KW-0807">Transducer</keyword>
<evidence type="ECO:0000256" key="3">
    <source>
        <dbReference type="ARBA" id="ARBA00022989"/>
    </source>
</evidence>
<dbReference type="Proteomes" id="UP000225706">
    <property type="component" value="Unassembled WGS sequence"/>
</dbReference>
<sequence length="306" mass="34661">MNYLLVNLAFADILVALFIAPQFVLIHTFQHPDGILGRFLCKFLTGGNFMWTGATASAFSLVVIAFERYFAVMHPYNNTGKLTHRKLKIIIPVLWISALILNTPLFLTSYFDKENEFCMEYWPKKWMPKAFSVAWFVLLGVLPMLVMTGLYSRVVYALWIKNEERVNGTQQGVMRVRKRVTKMVVAVSIIYGLCWTPDLVIYAMIHFGSKHNLGDAADVISIVLVVCNSTVNPFIYAYVNSRFRRHIKALLCCYGSGTDSNRVHAMGRGNETSRTNSGINASTIQGEIQSLSHRDVTLFHVSRTDN</sequence>
<feature type="transmembrane region" description="Helical" evidence="6">
    <location>
        <begin position="87"/>
        <end position="111"/>
    </location>
</feature>
<reference evidence="9" key="1">
    <citation type="journal article" date="2017" name="bioRxiv">
        <title>Comparative analysis of the genomes of Stylophora pistillata and Acropora digitifera provides evidence for extensive differences between species of corals.</title>
        <authorList>
            <person name="Voolstra C.R."/>
            <person name="Li Y."/>
            <person name="Liew Y.J."/>
            <person name="Baumgarten S."/>
            <person name="Zoccola D."/>
            <person name="Flot J.-F."/>
            <person name="Tambutte S."/>
            <person name="Allemand D."/>
            <person name="Aranda M."/>
        </authorList>
    </citation>
    <scope>NUCLEOTIDE SEQUENCE [LARGE SCALE GENOMIC DNA]</scope>
</reference>
<keyword evidence="5" id="KW-0297">G-protein coupled receptor</keyword>
<dbReference type="PRINTS" id="PR00237">
    <property type="entry name" value="GPCRRHODOPSN"/>
</dbReference>
<evidence type="ECO:0000256" key="5">
    <source>
        <dbReference type="RuleBase" id="RU000688"/>
    </source>
</evidence>
<gene>
    <name evidence="8" type="primary">QRFPR</name>
    <name evidence="8" type="ORF">AWC38_SpisGene19319</name>
</gene>
<dbReference type="InterPro" id="IPR000276">
    <property type="entry name" value="GPCR_Rhodpsn"/>
</dbReference>
<keyword evidence="2 5" id="KW-0812">Transmembrane</keyword>
<keyword evidence="5 8" id="KW-0675">Receptor</keyword>
<feature type="transmembrane region" description="Helical" evidence="6">
    <location>
        <begin position="49"/>
        <end position="66"/>
    </location>
</feature>
<evidence type="ECO:0000313" key="8">
    <source>
        <dbReference type="EMBL" id="PFX16409.1"/>
    </source>
</evidence>
<evidence type="ECO:0000256" key="4">
    <source>
        <dbReference type="ARBA" id="ARBA00023136"/>
    </source>
</evidence>
<dbReference type="Gene3D" id="1.20.1070.10">
    <property type="entry name" value="Rhodopsin 7-helix transmembrane proteins"/>
    <property type="match status" value="1"/>
</dbReference>
<keyword evidence="4 6" id="KW-0472">Membrane</keyword>
<feature type="domain" description="G-protein coupled receptors family 1 profile" evidence="7">
    <location>
        <begin position="1"/>
        <end position="236"/>
    </location>
</feature>
<dbReference type="AlphaFoldDB" id="A0A2B4RHY9"/>
<feature type="transmembrane region" description="Helical" evidence="6">
    <location>
        <begin position="7"/>
        <end position="29"/>
    </location>
</feature>
<evidence type="ECO:0000256" key="6">
    <source>
        <dbReference type="SAM" id="Phobius"/>
    </source>
</evidence>
<dbReference type="Pfam" id="PF00001">
    <property type="entry name" value="7tm_1"/>
    <property type="match status" value="1"/>
</dbReference>
<evidence type="ECO:0000256" key="1">
    <source>
        <dbReference type="ARBA" id="ARBA00004370"/>
    </source>
</evidence>
<dbReference type="PANTHER" id="PTHR45698:SF1">
    <property type="entry name" value="TRACE AMINE-ASSOCIATED RECEPTOR 13C-LIKE"/>
    <property type="match status" value="1"/>
</dbReference>
<organism evidence="8 9">
    <name type="scientific">Stylophora pistillata</name>
    <name type="common">Smooth cauliflower coral</name>
    <dbReference type="NCBI Taxonomy" id="50429"/>
    <lineage>
        <taxon>Eukaryota</taxon>
        <taxon>Metazoa</taxon>
        <taxon>Cnidaria</taxon>
        <taxon>Anthozoa</taxon>
        <taxon>Hexacorallia</taxon>
        <taxon>Scleractinia</taxon>
        <taxon>Astrocoeniina</taxon>
        <taxon>Pocilloporidae</taxon>
        <taxon>Stylophora</taxon>
    </lineage>
</organism>
<comment type="subcellular location">
    <subcellularLocation>
        <location evidence="1">Membrane</location>
    </subcellularLocation>
</comment>
<keyword evidence="3 6" id="KW-1133">Transmembrane helix</keyword>
<comment type="caution">
    <text evidence="8">The sequence shown here is derived from an EMBL/GenBank/DDBJ whole genome shotgun (WGS) entry which is preliminary data.</text>
</comment>
<dbReference type="FunFam" id="1.20.1070.10:FF:000368">
    <property type="entry name" value="Predicted protein"/>
    <property type="match status" value="1"/>
</dbReference>
<evidence type="ECO:0000256" key="2">
    <source>
        <dbReference type="ARBA" id="ARBA00022692"/>
    </source>
</evidence>
<feature type="transmembrane region" description="Helical" evidence="6">
    <location>
        <begin position="184"/>
        <end position="207"/>
    </location>
</feature>
<dbReference type="CDD" id="cd00637">
    <property type="entry name" value="7tm_classA_rhodopsin-like"/>
    <property type="match status" value="1"/>
</dbReference>
<dbReference type="PROSITE" id="PS50262">
    <property type="entry name" value="G_PROTEIN_RECEP_F1_2"/>
    <property type="match status" value="1"/>
</dbReference>
<accession>A0A2B4RHY9</accession>
<dbReference type="STRING" id="50429.A0A2B4RHY9"/>
<keyword evidence="9" id="KW-1185">Reference proteome</keyword>
<evidence type="ECO:0000313" key="9">
    <source>
        <dbReference type="Proteomes" id="UP000225706"/>
    </source>
</evidence>
<dbReference type="SUPFAM" id="SSF81321">
    <property type="entry name" value="Family A G protein-coupled receptor-like"/>
    <property type="match status" value="1"/>
</dbReference>
<feature type="transmembrane region" description="Helical" evidence="6">
    <location>
        <begin position="131"/>
        <end position="151"/>
    </location>
</feature>
<comment type="similarity">
    <text evidence="5">Belongs to the G-protein coupled receptor 1 family.</text>
</comment>
<name>A0A2B4RHY9_STYPI</name>